<evidence type="ECO:0000256" key="1">
    <source>
        <dbReference type="ARBA" id="ARBA00022729"/>
    </source>
</evidence>
<evidence type="ECO:0000256" key="2">
    <source>
        <dbReference type="SAM" id="MobiDB-lite"/>
    </source>
</evidence>
<feature type="compositionally biased region" description="Polar residues" evidence="2">
    <location>
        <begin position="667"/>
        <end position="678"/>
    </location>
</feature>
<proteinExistence type="predicted"/>
<name>A0A8S5S3E8_9CAUD</name>
<accession>A0A8S5S3E8</accession>
<sequence length="678" mass="77833">MKTRRHHTLNLLRSAVALLFASAFLSRCANMMTPTGGPRDSLPPVIVAMTPDNFTTNRPTVGHDKIYIEFDEFVQIKDQQKEFFTSPEMKKKPTITMRGRGIVIQLRDTLRPNTTYALNFGSAICDNNEGNPLYSMRYVFSTGPEIDSMVFSGYTADGYKSDSVSKSFIWFYPADSVEYTPDYDSTVFKYRPSVIARAENNGIFIAQNLKPIPYRIYAVQDKNDNQLYEPGTDQVGFIEGTYNPAEMPDFAIWYDSLRRYVTAEPQLYFRMFTDVQFRRQVLSESARPLQHKAMLYFGAPRPRITNLVFDSIPAERVIVDPQTVGRDTIALWFDMPSESLPDTIKGKITYFKHDTVNRLQEVTEELKLAWRLVETKEQEREREKLERERRKAEEAGEEWKEPEKPNPFAYKLPQSGEINPEEHLTIDFDYPLTRLDSASLRLVRTGADSLSEEVPVRMVRDTGQLLRWHIRAAWETGAQYQLTIPKGAMTDVAGLSNDSIVGTYTVYDPEKFATVKVHVVGRNDGSKYIIQLLDGNGALKQERRDVTTGDVQFNYVPAGEIKFRVIEDRNGNGKWDTGNLVGRLQPERTEMYMNDAGEDTFATKTNWEIEFTMDMNRIFAPVTMQSLSRMLDEREARRQQREAEKRAKEGPKKENLNNQQNSMNANFGSAGSMFSNFR</sequence>
<keyword evidence="1" id="KW-0732">Signal</keyword>
<protein>
    <submittedName>
        <fullName evidence="4">Ig-like domain protein</fullName>
    </submittedName>
</protein>
<dbReference type="Pfam" id="PF13205">
    <property type="entry name" value="Big_5"/>
    <property type="match status" value="1"/>
</dbReference>
<feature type="compositionally biased region" description="Basic and acidic residues" evidence="2">
    <location>
        <begin position="380"/>
        <end position="404"/>
    </location>
</feature>
<dbReference type="InterPro" id="IPR032812">
    <property type="entry name" value="SbsA_Ig"/>
</dbReference>
<feature type="compositionally biased region" description="Basic and acidic residues" evidence="2">
    <location>
        <begin position="634"/>
        <end position="655"/>
    </location>
</feature>
<feature type="region of interest" description="Disordered" evidence="2">
    <location>
        <begin position="380"/>
        <end position="409"/>
    </location>
</feature>
<feature type="region of interest" description="Disordered" evidence="2">
    <location>
        <begin position="634"/>
        <end position="678"/>
    </location>
</feature>
<evidence type="ECO:0000259" key="3">
    <source>
        <dbReference type="Pfam" id="PF13205"/>
    </source>
</evidence>
<organism evidence="4">
    <name type="scientific">Siphoviridae sp. ctBLh2</name>
    <dbReference type="NCBI Taxonomy" id="2827803"/>
    <lineage>
        <taxon>Viruses</taxon>
        <taxon>Duplodnaviria</taxon>
        <taxon>Heunggongvirae</taxon>
        <taxon>Uroviricota</taxon>
        <taxon>Caudoviricetes</taxon>
    </lineage>
</organism>
<feature type="compositionally biased region" description="Low complexity" evidence="2">
    <location>
        <begin position="656"/>
        <end position="666"/>
    </location>
</feature>
<reference evidence="4" key="1">
    <citation type="journal article" date="2021" name="Proc. Natl. Acad. Sci. U.S.A.">
        <title>A Catalog of Tens of Thousands of Viruses from Human Metagenomes Reveals Hidden Associations with Chronic Diseases.</title>
        <authorList>
            <person name="Tisza M.J."/>
            <person name="Buck C.B."/>
        </authorList>
    </citation>
    <scope>NUCLEOTIDE SEQUENCE</scope>
    <source>
        <strain evidence="4">CtBLh2</strain>
    </source>
</reference>
<dbReference type="EMBL" id="BK032514">
    <property type="protein sequence ID" value="DAF45218.1"/>
    <property type="molecule type" value="Genomic_DNA"/>
</dbReference>
<evidence type="ECO:0000313" key="4">
    <source>
        <dbReference type="EMBL" id="DAF45218.1"/>
    </source>
</evidence>
<feature type="domain" description="SbsA Ig-like" evidence="3">
    <location>
        <begin position="40"/>
        <end position="142"/>
    </location>
</feature>